<dbReference type="GO" id="GO:0005634">
    <property type="term" value="C:nucleus"/>
    <property type="evidence" value="ECO:0007669"/>
    <property type="project" value="TreeGrafter"/>
</dbReference>
<evidence type="ECO:0000256" key="4">
    <source>
        <dbReference type="PROSITE-ProRule" id="PRU00134"/>
    </source>
</evidence>
<dbReference type="OrthoDB" id="2756551at2759"/>
<dbReference type="AlphaFoldDB" id="A0A371D5D7"/>
<dbReference type="SUPFAM" id="SSF144232">
    <property type="entry name" value="HIT/MYND zinc finger-like"/>
    <property type="match status" value="1"/>
</dbReference>
<evidence type="ECO:0000256" key="2">
    <source>
        <dbReference type="ARBA" id="ARBA00022771"/>
    </source>
</evidence>
<feature type="domain" description="MYND-type" evidence="5">
    <location>
        <begin position="129"/>
        <end position="173"/>
    </location>
</feature>
<dbReference type="STRING" id="139420.A0A371D5D7"/>
<gene>
    <name evidence="6" type="ORF">OH76DRAFT_712160</name>
</gene>
<keyword evidence="3" id="KW-0862">Zinc</keyword>
<dbReference type="InterPro" id="IPR024119">
    <property type="entry name" value="TF_DEAF-1"/>
</dbReference>
<organism evidence="6 7">
    <name type="scientific">Lentinus brumalis</name>
    <dbReference type="NCBI Taxonomy" id="2498619"/>
    <lineage>
        <taxon>Eukaryota</taxon>
        <taxon>Fungi</taxon>
        <taxon>Dikarya</taxon>
        <taxon>Basidiomycota</taxon>
        <taxon>Agaricomycotina</taxon>
        <taxon>Agaricomycetes</taxon>
        <taxon>Polyporales</taxon>
        <taxon>Polyporaceae</taxon>
        <taxon>Lentinus</taxon>
    </lineage>
</organism>
<proteinExistence type="predicted"/>
<sequence>MASSLNSPPIRVLRSTNRYFPNSPLAIGRNHASWFVCFTRPYGIHSKRADMCLNYISDASSIESVSPDGFPIFTMRGTLAEENLSNLLGFRDEEGRAVVALLETRKLAYGEEEYVVAVRVPDAELMHACAHCGKWEVPGGPRFLRCSGCRARRYCSVECQKDDWKQQWHKGECSLLKEGKSFEAERRRRLHDNDWWMSSALSGNGAFGDARSAERRFIHAMDTFDRDFLAYGARTPPRDVRG</sequence>
<evidence type="ECO:0000259" key="5">
    <source>
        <dbReference type="PROSITE" id="PS50865"/>
    </source>
</evidence>
<dbReference type="GO" id="GO:0000981">
    <property type="term" value="F:DNA-binding transcription factor activity, RNA polymerase II-specific"/>
    <property type="evidence" value="ECO:0007669"/>
    <property type="project" value="TreeGrafter"/>
</dbReference>
<reference evidence="6 7" key="1">
    <citation type="journal article" date="2018" name="Biotechnol. Biofuels">
        <title>Integrative visual omics of the white-rot fungus Polyporus brumalis exposes the biotechnological potential of its oxidative enzymes for delignifying raw plant biomass.</title>
        <authorList>
            <person name="Miyauchi S."/>
            <person name="Rancon A."/>
            <person name="Drula E."/>
            <person name="Hage H."/>
            <person name="Chaduli D."/>
            <person name="Favel A."/>
            <person name="Grisel S."/>
            <person name="Henrissat B."/>
            <person name="Herpoel-Gimbert I."/>
            <person name="Ruiz-Duenas F.J."/>
            <person name="Chevret D."/>
            <person name="Hainaut M."/>
            <person name="Lin J."/>
            <person name="Wang M."/>
            <person name="Pangilinan J."/>
            <person name="Lipzen A."/>
            <person name="Lesage-Meessen L."/>
            <person name="Navarro D."/>
            <person name="Riley R."/>
            <person name="Grigoriev I.V."/>
            <person name="Zhou S."/>
            <person name="Raouche S."/>
            <person name="Rosso M.N."/>
        </authorList>
    </citation>
    <scope>NUCLEOTIDE SEQUENCE [LARGE SCALE GENOMIC DNA]</scope>
    <source>
        <strain evidence="6 7">BRFM 1820</strain>
    </source>
</reference>
<keyword evidence="1" id="KW-0479">Metal-binding</keyword>
<evidence type="ECO:0000313" key="7">
    <source>
        <dbReference type="Proteomes" id="UP000256964"/>
    </source>
</evidence>
<dbReference type="PANTHER" id="PTHR10237">
    <property type="entry name" value="DEFORMED EPIDERMAL AUTOREGULATORY FACTOR 1 HOMOLOG SUPPRESSIN"/>
    <property type="match status" value="1"/>
</dbReference>
<evidence type="ECO:0000256" key="1">
    <source>
        <dbReference type="ARBA" id="ARBA00022723"/>
    </source>
</evidence>
<dbReference type="EMBL" id="KZ857416">
    <property type="protein sequence ID" value="RDX47750.1"/>
    <property type="molecule type" value="Genomic_DNA"/>
</dbReference>
<keyword evidence="2 4" id="KW-0863">Zinc-finger</keyword>
<dbReference type="Proteomes" id="UP000256964">
    <property type="component" value="Unassembled WGS sequence"/>
</dbReference>
<evidence type="ECO:0000256" key="3">
    <source>
        <dbReference type="ARBA" id="ARBA00022833"/>
    </source>
</evidence>
<protein>
    <recommendedName>
        <fullName evidence="5">MYND-type domain-containing protein</fullName>
    </recommendedName>
</protein>
<dbReference type="Gene3D" id="6.10.140.2220">
    <property type="match status" value="1"/>
</dbReference>
<accession>A0A371D5D7</accession>
<dbReference type="InterPro" id="IPR002893">
    <property type="entry name" value="Znf_MYND"/>
</dbReference>
<dbReference type="Pfam" id="PF01753">
    <property type="entry name" value="zf-MYND"/>
    <property type="match status" value="1"/>
</dbReference>
<dbReference type="PROSITE" id="PS50865">
    <property type="entry name" value="ZF_MYND_2"/>
    <property type="match status" value="1"/>
</dbReference>
<keyword evidence="7" id="KW-1185">Reference proteome</keyword>
<dbReference type="GO" id="GO:0008270">
    <property type="term" value="F:zinc ion binding"/>
    <property type="evidence" value="ECO:0007669"/>
    <property type="project" value="UniProtKB-KW"/>
</dbReference>
<evidence type="ECO:0000313" key="6">
    <source>
        <dbReference type="EMBL" id="RDX47750.1"/>
    </source>
</evidence>
<dbReference type="PANTHER" id="PTHR10237:SF15">
    <property type="entry name" value="LD37257P"/>
    <property type="match status" value="1"/>
</dbReference>
<name>A0A371D5D7_9APHY</name>